<name>A0A6I9URN8_SESIN</name>
<dbReference type="InterPro" id="IPR001611">
    <property type="entry name" value="Leu-rich_rpt"/>
</dbReference>
<dbReference type="SMART" id="SM00256">
    <property type="entry name" value="FBOX"/>
    <property type="match status" value="1"/>
</dbReference>
<evidence type="ECO:0000259" key="1">
    <source>
        <dbReference type="SMART" id="SM00256"/>
    </source>
</evidence>
<sequence>MDELLCDELIQEVFYRLPPSSSSAVSLVSKRWCRLLRSSTTSISLCFPPPHNPTTIASLSAFLSHHPFLSSVSLAGDCPDFGDPLLLAVASSCPNLRKLRYLTSPVSYFSLSTLSISCLHLSSIAITISRPLSFHWLPSFNSLKCLSLFLVSPSTEFDNPEVKEMRDSVFDSELNLESLSLCGILPGDSGLSYLWRNCKNVKKLRLKSCESLGDYSSFSCFSKFLSGLKELELRTCRSIFNGVLLKLAENCVSLDSLLVYDGGSGEGLLQFINQCKCSLRRLDLRLPLDLDNSHLIALAENLNFRGLVSLRLQSCCFVTGEGLKVLARAIGNVLEELALINCDMVERESGLLAALGQDLKRLRKLDLSYNDMLLDKELVSMLVSCNCLDELKLRGCARLSNAAVDSMVRSCKQLESVDITYCCGIEVEGVEALVLNSLRLRRLKVEQSKLSVDARTRTADKFIEVVY</sequence>
<evidence type="ECO:0000313" key="2">
    <source>
        <dbReference type="Proteomes" id="UP000504604"/>
    </source>
</evidence>
<evidence type="ECO:0000313" key="3">
    <source>
        <dbReference type="RefSeq" id="XP_011097410.1"/>
    </source>
</evidence>
<dbReference type="PANTHER" id="PTHR13318">
    <property type="entry name" value="PARTNER OF PAIRED, ISOFORM B-RELATED"/>
    <property type="match status" value="1"/>
</dbReference>
<dbReference type="Pfam" id="PF00646">
    <property type="entry name" value="F-box"/>
    <property type="match status" value="1"/>
</dbReference>
<dbReference type="PANTHER" id="PTHR13318:SF77">
    <property type="entry name" value="F-BOX DOMAIN-CONTAINING PROTEIN"/>
    <property type="match status" value="1"/>
</dbReference>
<dbReference type="InterPro" id="IPR006553">
    <property type="entry name" value="Leu-rich_rpt_Cys-con_subtyp"/>
</dbReference>
<dbReference type="GO" id="GO:0031146">
    <property type="term" value="P:SCF-dependent proteasomal ubiquitin-dependent protein catabolic process"/>
    <property type="evidence" value="ECO:0007669"/>
    <property type="project" value="TreeGrafter"/>
</dbReference>
<keyword evidence="2" id="KW-1185">Reference proteome</keyword>
<dbReference type="Gene3D" id="3.80.10.10">
    <property type="entry name" value="Ribonuclease Inhibitor"/>
    <property type="match status" value="2"/>
</dbReference>
<dbReference type="RefSeq" id="XP_011097410.1">
    <property type="nucleotide sequence ID" value="XM_011099108.2"/>
</dbReference>
<dbReference type="AlphaFoldDB" id="A0A6I9URN8"/>
<dbReference type="Gramene" id="SIN_1004052.t">
    <property type="protein sequence ID" value="SIN_1004052.t.cds1"/>
    <property type="gene ID" value="SIN_1004052"/>
</dbReference>
<dbReference type="InterPro" id="IPR036047">
    <property type="entry name" value="F-box-like_dom_sf"/>
</dbReference>
<dbReference type="SMART" id="SM00367">
    <property type="entry name" value="LRR_CC"/>
    <property type="match status" value="4"/>
</dbReference>
<dbReference type="SUPFAM" id="SSF52047">
    <property type="entry name" value="RNI-like"/>
    <property type="match status" value="1"/>
</dbReference>
<reference evidence="3" key="1">
    <citation type="submission" date="2025-08" db="UniProtKB">
        <authorList>
            <consortium name="RefSeq"/>
        </authorList>
    </citation>
    <scope>IDENTIFICATION</scope>
</reference>
<dbReference type="FunCoup" id="A0A6I9URN8">
    <property type="interactions" value="153"/>
</dbReference>
<dbReference type="GeneID" id="105176341"/>
<organism evidence="2 3">
    <name type="scientific">Sesamum indicum</name>
    <name type="common">Oriental sesame</name>
    <name type="synonym">Sesamum orientale</name>
    <dbReference type="NCBI Taxonomy" id="4182"/>
    <lineage>
        <taxon>Eukaryota</taxon>
        <taxon>Viridiplantae</taxon>
        <taxon>Streptophyta</taxon>
        <taxon>Embryophyta</taxon>
        <taxon>Tracheophyta</taxon>
        <taxon>Spermatophyta</taxon>
        <taxon>Magnoliopsida</taxon>
        <taxon>eudicotyledons</taxon>
        <taxon>Gunneridae</taxon>
        <taxon>Pentapetalae</taxon>
        <taxon>asterids</taxon>
        <taxon>lamiids</taxon>
        <taxon>Lamiales</taxon>
        <taxon>Pedaliaceae</taxon>
        <taxon>Sesamum</taxon>
    </lineage>
</organism>
<feature type="domain" description="F-box" evidence="1">
    <location>
        <begin position="5"/>
        <end position="45"/>
    </location>
</feature>
<gene>
    <name evidence="3" type="primary">LOC105176341</name>
</gene>
<accession>A0A6I9URN8</accession>
<dbReference type="Pfam" id="PF13516">
    <property type="entry name" value="LRR_6"/>
    <property type="match status" value="2"/>
</dbReference>
<dbReference type="InterPro" id="IPR001810">
    <property type="entry name" value="F-box_dom"/>
</dbReference>
<dbReference type="InParanoid" id="A0A6I9URN8"/>
<dbReference type="OrthoDB" id="550575at2759"/>
<dbReference type="SUPFAM" id="SSF81383">
    <property type="entry name" value="F-box domain"/>
    <property type="match status" value="1"/>
</dbReference>
<dbReference type="Proteomes" id="UP000504604">
    <property type="component" value="Linkage group LG13"/>
</dbReference>
<protein>
    <submittedName>
        <fullName evidence="3">F-box/LRR-repeat protein 4-like</fullName>
    </submittedName>
</protein>
<dbReference type="GO" id="GO:0019005">
    <property type="term" value="C:SCF ubiquitin ligase complex"/>
    <property type="evidence" value="ECO:0007669"/>
    <property type="project" value="TreeGrafter"/>
</dbReference>
<dbReference type="KEGG" id="sind:105176341"/>
<proteinExistence type="predicted"/>
<dbReference type="InterPro" id="IPR032675">
    <property type="entry name" value="LRR_dom_sf"/>
</dbReference>